<comment type="caution">
    <text evidence="1">The sequence shown here is derived from an EMBL/GenBank/DDBJ whole genome shotgun (WGS) entry which is preliminary data.</text>
</comment>
<protein>
    <submittedName>
        <fullName evidence="1">Uncharacterized protein</fullName>
    </submittedName>
</protein>
<gene>
    <name evidence="1" type="ORF">DFH08DRAFT_711469</name>
</gene>
<keyword evidence="2" id="KW-1185">Reference proteome</keyword>
<dbReference type="AlphaFoldDB" id="A0AAD7EIH8"/>
<dbReference type="EMBL" id="JARIHO010000045">
    <property type="protein sequence ID" value="KAJ7324024.1"/>
    <property type="molecule type" value="Genomic_DNA"/>
</dbReference>
<reference evidence="1" key="1">
    <citation type="submission" date="2023-03" db="EMBL/GenBank/DDBJ databases">
        <title>Massive genome expansion in bonnet fungi (Mycena s.s.) driven by repeated elements and novel gene families across ecological guilds.</title>
        <authorList>
            <consortium name="Lawrence Berkeley National Laboratory"/>
            <person name="Harder C.B."/>
            <person name="Miyauchi S."/>
            <person name="Viragh M."/>
            <person name="Kuo A."/>
            <person name="Thoen E."/>
            <person name="Andreopoulos B."/>
            <person name="Lu D."/>
            <person name="Skrede I."/>
            <person name="Drula E."/>
            <person name="Henrissat B."/>
            <person name="Morin E."/>
            <person name="Kohler A."/>
            <person name="Barry K."/>
            <person name="LaButti K."/>
            <person name="Morin E."/>
            <person name="Salamov A."/>
            <person name="Lipzen A."/>
            <person name="Mereny Z."/>
            <person name="Hegedus B."/>
            <person name="Baldrian P."/>
            <person name="Stursova M."/>
            <person name="Weitz H."/>
            <person name="Taylor A."/>
            <person name="Grigoriev I.V."/>
            <person name="Nagy L.G."/>
            <person name="Martin F."/>
            <person name="Kauserud H."/>
        </authorList>
    </citation>
    <scope>NUCLEOTIDE SEQUENCE</scope>
    <source>
        <strain evidence="1">CBHHK002</strain>
    </source>
</reference>
<dbReference type="Proteomes" id="UP001218218">
    <property type="component" value="Unassembled WGS sequence"/>
</dbReference>
<feature type="non-terminal residue" evidence="1">
    <location>
        <position position="133"/>
    </location>
</feature>
<evidence type="ECO:0000313" key="1">
    <source>
        <dbReference type="EMBL" id="KAJ7324024.1"/>
    </source>
</evidence>
<evidence type="ECO:0000313" key="2">
    <source>
        <dbReference type="Proteomes" id="UP001218218"/>
    </source>
</evidence>
<organism evidence="1 2">
    <name type="scientific">Mycena albidolilacea</name>
    <dbReference type="NCBI Taxonomy" id="1033008"/>
    <lineage>
        <taxon>Eukaryota</taxon>
        <taxon>Fungi</taxon>
        <taxon>Dikarya</taxon>
        <taxon>Basidiomycota</taxon>
        <taxon>Agaricomycotina</taxon>
        <taxon>Agaricomycetes</taxon>
        <taxon>Agaricomycetidae</taxon>
        <taxon>Agaricales</taxon>
        <taxon>Marasmiineae</taxon>
        <taxon>Mycenaceae</taxon>
        <taxon>Mycena</taxon>
    </lineage>
</organism>
<name>A0AAD7EIH8_9AGAR</name>
<sequence length="133" mass="15041">LRLVREWHNLRALKRGGIGNDPDRFSTETRDGELAVECITCPKVGVNLPEGWHMVSPERRWVSLKKISSWAADPSIQDGWAYFTAWKEYGPFGNILGEQTEVRAPHLSCLFFEADDAGTDEYVETLTMGLTVK</sequence>
<accession>A0AAD7EIH8</accession>
<proteinExistence type="predicted"/>